<proteinExistence type="predicted"/>
<comment type="caution">
    <text evidence="9">The sequence shown here is derived from an EMBL/GenBank/DDBJ whole genome shotgun (WGS) entry which is preliminary data.</text>
</comment>
<keyword evidence="3 6" id="KW-0547">Nucleotide-binding</keyword>
<feature type="compositionally biased region" description="Polar residues" evidence="7">
    <location>
        <begin position="26"/>
        <end position="35"/>
    </location>
</feature>
<dbReference type="InterPro" id="IPR001245">
    <property type="entry name" value="Ser-Thr/Tyr_kinase_cat_dom"/>
</dbReference>
<dbReference type="GO" id="GO:0005524">
    <property type="term" value="F:ATP binding"/>
    <property type="evidence" value="ECO:0007669"/>
    <property type="project" value="UniProtKB-UniRule"/>
</dbReference>
<evidence type="ECO:0000259" key="8">
    <source>
        <dbReference type="PROSITE" id="PS50011"/>
    </source>
</evidence>
<accession>A0A6A4ZQS5</accession>
<dbReference type="VEuPathDB" id="FungiDB:H257_00706"/>
<evidence type="ECO:0000256" key="6">
    <source>
        <dbReference type="PROSITE-ProRule" id="PRU10141"/>
    </source>
</evidence>
<gene>
    <name evidence="9" type="ORF">AaE_011330</name>
</gene>
<dbReference type="Pfam" id="PF00069">
    <property type="entry name" value="Pkinase"/>
    <property type="match status" value="1"/>
</dbReference>
<dbReference type="PANTHER" id="PTHR44329:SF288">
    <property type="entry name" value="MITOGEN-ACTIVATED PROTEIN KINASE KINASE KINASE 20"/>
    <property type="match status" value="1"/>
</dbReference>
<dbReference type="Gene3D" id="1.10.510.10">
    <property type="entry name" value="Transferase(Phosphotransferase) domain 1"/>
    <property type="match status" value="1"/>
</dbReference>
<dbReference type="InterPro" id="IPR051681">
    <property type="entry name" value="Ser/Thr_Kinases-Pseudokinases"/>
</dbReference>
<dbReference type="SUPFAM" id="SSF56112">
    <property type="entry name" value="Protein kinase-like (PK-like)"/>
    <property type="match status" value="1"/>
</dbReference>
<feature type="region of interest" description="Disordered" evidence="7">
    <location>
        <begin position="19"/>
        <end position="47"/>
    </location>
</feature>
<dbReference type="InterPro" id="IPR000719">
    <property type="entry name" value="Prot_kinase_dom"/>
</dbReference>
<protein>
    <recommendedName>
        <fullName evidence="8">Protein kinase domain-containing protein</fullName>
    </recommendedName>
</protein>
<dbReference type="InterPro" id="IPR008271">
    <property type="entry name" value="Ser/Thr_kinase_AS"/>
</dbReference>
<reference evidence="9 10" key="1">
    <citation type="submission" date="2019-06" db="EMBL/GenBank/DDBJ databases">
        <title>Genomics analysis of Aphanomyces spp. identifies a new class of oomycete effector associated with host adaptation.</title>
        <authorList>
            <person name="Gaulin E."/>
        </authorList>
    </citation>
    <scope>NUCLEOTIDE SEQUENCE [LARGE SCALE GENOMIC DNA]</scope>
    <source>
        <strain evidence="9 10">E</strain>
    </source>
</reference>
<dbReference type="PRINTS" id="PR00109">
    <property type="entry name" value="TYRKINASE"/>
</dbReference>
<evidence type="ECO:0000313" key="9">
    <source>
        <dbReference type="EMBL" id="KAF0715481.1"/>
    </source>
</evidence>
<evidence type="ECO:0000313" key="10">
    <source>
        <dbReference type="Proteomes" id="UP000469452"/>
    </source>
</evidence>
<evidence type="ECO:0000256" key="2">
    <source>
        <dbReference type="ARBA" id="ARBA00022679"/>
    </source>
</evidence>
<evidence type="ECO:0000256" key="4">
    <source>
        <dbReference type="ARBA" id="ARBA00022777"/>
    </source>
</evidence>
<keyword evidence="2" id="KW-0808">Transferase</keyword>
<evidence type="ECO:0000256" key="7">
    <source>
        <dbReference type="SAM" id="MobiDB-lite"/>
    </source>
</evidence>
<name>A0A6A4ZQS5_APHAT</name>
<feature type="domain" description="Protein kinase" evidence="8">
    <location>
        <begin position="421"/>
        <end position="689"/>
    </location>
</feature>
<feature type="compositionally biased region" description="Basic residues" evidence="7">
    <location>
        <begin position="91"/>
        <end position="103"/>
    </location>
</feature>
<dbReference type="SMART" id="SM00220">
    <property type="entry name" value="S_TKc"/>
    <property type="match status" value="1"/>
</dbReference>
<dbReference type="AlphaFoldDB" id="A0A6A4ZQS5"/>
<dbReference type="PROSITE" id="PS50011">
    <property type="entry name" value="PROTEIN_KINASE_DOM"/>
    <property type="match status" value="1"/>
</dbReference>
<feature type="binding site" evidence="6">
    <location>
        <position position="448"/>
    </location>
    <ligand>
        <name>ATP</name>
        <dbReference type="ChEBI" id="CHEBI:30616"/>
    </ligand>
</feature>
<dbReference type="InterPro" id="IPR035892">
    <property type="entry name" value="C2_domain_sf"/>
</dbReference>
<sequence length="690" mass="75330">MVRTPVTTVARASQFSELLLPPPQSPTRVATSQGNRRPRKESLMYPEGSPHRIHAMHKQDNVLELIQGWSSRVGDLCPYIAPSAVQGVVRHSHGSPKQRRPLRHSATTTQCTATKLPSPKRPAWDTSTQPTTSAETACNLHIILHNHKLALVHRTSHLSTPPTYLSKLQGTAPVYGLAMLSPADEARRAAPVDFAKSATWTLKVHPLHAINLVDPCRMRKAHVCSRLLRPFVEVVCPDGGGAAKRCKPSVSSGPAPIWSSGWLVVPLSIPPSTSSCPTEFQVCVLNKCCDNDIVVGTTSVSFGNADGNHQGCAFYTLRNRRGKPTGQIKLMFVLQPADTSPPVLPQCQQLEAALSPRAKFLFGDELRMKKSNLKHVETSHVVVVKAPIQRSIEETQAMLSQIEASVRGSTTGVQLWPDRDFDGEVSVGEGIHACVKQVQMNGTMLAVKEYRYQTAQAVPPHGVVRAFQHEVDMLLAIHHDNIVGLVGVVLHPRLALVTEYMDGGSVYLCRHNPRLWTSITLEQVCTANAKGYIAVQIACAISYLHQANIIHRDIKSHNILLSGLSNSTMPTAKLCDLGSAYVYTNTKPTEEVGTSGYIAPEVASGHEYSFPSDIWSFGIFLWEVLTPSTCSNPFVGQTNDTFVDQVTSGIRPSLAFAGVYAPILDECWRLIPSERPSADTLVAQLTALLQ</sequence>
<keyword evidence="4" id="KW-0418">Kinase</keyword>
<dbReference type="Proteomes" id="UP000469452">
    <property type="component" value="Unassembled WGS sequence"/>
</dbReference>
<evidence type="ECO:0000256" key="3">
    <source>
        <dbReference type="ARBA" id="ARBA00022741"/>
    </source>
</evidence>
<dbReference type="Gene3D" id="3.30.200.20">
    <property type="entry name" value="Phosphorylase Kinase, domain 1"/>
    <property type="match status" value="1"/>
</dbReference>
<dbReference type="SUPFAM" id="SSF49562">
    <property type="entry name" value="C2 domain (Calcium/lipid-binding domain, CaLB)"/>
    <property type="match status" value="1"/>
</dbReference>
<dbReference type="PANTHER" id="PTHR44329">
    <property type="entry name" value="SERINE/THREONINE-PROTEIN KINASE TNNI3K-RELATED"/>
    <property type="match status" value="1"/>
</dbReference>
<feature type="region of interest" description="Disordered" evidence="7">
    <location>
        <begin position="91"/>
        <end position="131"/>
    </location>
</feature>
<keyword evidence="5 6" id="KW-0067">ATP-binding</keyword>
<evidence type="ECO:0000256" key="1">
    <source>
        <dbReference type="ARBA" id="ARBA00022527"/>
    </source>
</evidence>
<organism evidence="9 10">
    <name type="scientific">Aphanomyces astaci</name>
    <name type="common">Crayfish plague agent</name>
    <dbReference type="NCBI Taxonomy" id="112090"/>
    <lineage>
        <taxon>Eukaryota</taxon>
        <taxon>Sar</taxon>
        <taxon>Stramenopiles</taxon>
        <taxon>Oomycota</taxon>
        <taxon>Saprolegniomycetes</taxon>
        <taxon>Saprolegniales</taxon>
        <taxon>Verrucalvaceae</taxon>
        <taxon>Aphanomyces</taxon>
    </lineage>
</organism>
<evidence type="ECO:0000256" key="5">
    <source>
        <dbReference type="ARBA" id="ARBA00022840"/>
    </source>
</evidence>
<dbReference type="GO" id="GO:0004674">
    <property type="term" value="F:protein serine/threonine kinase activity"/>
    <property type="evidence" value="ECO:0007669"/>
    <property type="project" value="UniProtKB-KW"/>
</dbReference>
<dbReference type="EMBL" id="VJMI01017034">
    <property type="protein sequence ID" value="KAF0715481.1"/>
    <property type="molecule type" value="Genomic_DNA"/>
</dbReference>
<dbReference type="PROSITE" id="PS00108">
    <property type="entry name" value="PROTEIN_KINASE_ST"/>
    <property type="match status" value="1"/>
</dbReference>
<dbReference type="PROSITE" id="PS00107">
    <property type="entry name" value="PROTEIN_KINASE_ATP"/>
    <property type="match status" value="1"/>
</dbReference>
<feature type="compositionally biased region" description="Polar residues" evidence="7">
    <location>
        <begin position="105"/>
        <end position="115"/>
    </location>
</feature>
<dbReference type="InterPro" id="IPR017441">
    <property type="entry name" value="Protein_kinase_ATP_BS"/>
</dbReference>
<dbReference type="InterPro" id="IPR011009">
    <property type="entry name" value="Kinase-like_dom_sf"/>
</dbReference>
<keyword evidence="1" id="KW-0723">Serine/threonine-protein kinase</keyword>